<dbReference type="SUPFAM" id="SSF53187">
    <property type="entry name" value="Zn-dependent exopeptidases"/>
    <property type="match status" value="1"/>
</dbReference>
<sequence length="308" mass="33559">MFVRLAALAATALLATAATDSPPWPQLFDDVRILAADDMEGRLVGSPGSARARAYLVQRMRAIGLEPAFATFEQPFAADHDGATLNGVNLVGRIRGSGKSDRVLLIGAHYDHFGVRDGKVMNGADDNASGVAVLLSIAESFARDRPDHDVIFALWDAEEQGLYGAKAFANAPPIPLSRIALNLNLDMMSRGDRNELWLAGAHHYPFLRTRFERLVSEAPVTLKLGHDGPPWKGADDWTDGSDHAVFHDKGIPFAYFGVEDYAEYHQPGDDFTAVPLDFFARSAATALQAARLFDRELDEIAREAGRAD</sequence>
<dbReference type="InterPro" id="IPR045175">
    <property type="entry name" value="M28_fam"/>
</dbReference>
<evidence type="ECO:0000313" key="4">
    <source>
        <dbReference type="Proteomes" id="UP001629244"/>
    </source>
</evidence>
<accession>A0ABW8YHA9</accession>
<feature type="signal peptide" evidence="1">
    <location>
        <begin position="1"/>
        <end position="17"/>
    </location>
</feature>
<dbReference type="Gene3D" id="3.40.630.10">
    <property type="entry name" value="Zn peptidases"/>
    <property type="match status" value="1"/>
</dbReference>
<proteinExistence type="predicted"/>
<reference evidence="3 4" key="1">
    <citation type="submission" date="2024-06" db="EMBL/GenBank/DDBJ databases">
        <authorList>
            <person name="Kaempfer P."/>
            <person name="Viver T."/>
        </authorList>
    </citation>
    <scope>NUCLEOTIDE SEQUENCE [LARGE SCALE GENOMIC DNA]</scope>
    <source>
        <strain evidence="3 4">ST-64</strain>
    </source>
</reference>
<keyword evidence="1" id="KW-0732">Signal</keyword>
<keyword evidence="4" id="KW-1185">Reference proteome</keyword>
<feature type="chain" id="PRO_5046560224" evidence="1">
    <location>
        <begin position="18"/>
        <end position="308"/>
    </location>
</feature>
<name>A0ABW8YHA9_9SPHN</name>
<dbReference type="EMBL" id="JBELQC010000001">
    <property type="protein sequence ID" value="MFL9839646.1"/>
    <property type="molecule type" value="Genomic_DNA"/>
</dbReference>
<dbReference type="PANTHER" id="PTHR12147">
    <property type="entry name" value="METALLOPEPTIDASE M28 FAMILY MEMBER"/>
    <property type="match status" value="1"/>
</dbReference>
<dbReference type="Pfam" id="PF04389">
    <property type="entry name" value="Peptidase_M28"/>
    <property type="match status" value="1"/>
</dbReference>
<protein>
    <submittedName>
        <fullName evidence="3">M28 family peptidase</fullName>
    </submittedName>
</protein>
<comment type="caution">
    <text evidence="3">The sequence shown here is derived from an EMBL/GenBank/DDBJ whole genome shotgun (WGS) entry which is preliminary data.</text>
</comment>
<gene>
    <name evidence="3" type="ORF">ABS767_01610</name>
</gene>
<dbReference type="InterPro" id="IPR007484">
    <property type="entry name" value="Peptidase_M28"/>
</dbReference>
<organism evidence="3 4">
    <name type="scientific">Sphingomonas plantiphila</name>
    <dbReference type="NCBI Taxonomy" id="3163295"/>
    <lineage>
        <taxon>Bacteria</taxon>
        <taxon>Pseudomonadati</taxon>
        <taxon>Pseudomonadota</taxon>
        <taxon>Alphaproteobacteria</taxon>
        <taxon>Sphingomonadales</taxon>
        <taxon>Sphingomonadaceae</taxon>
        <taxon>Sphingomonas</taxon>
    </lineage>
</organism>
<dbReference type="RefSeq" id="WP_408076613.1">
    <property type="nucleotide sequence ID" value="NZ_JBELQC010000001.1"/>
</dbReference>
<feature type="domain" description="Peptidase M28" evidence="2">
    <location>
        <begin position="89"/>
        <end position="288"/>
    </location>
</feature>
<dbReference type="PANTHER" id="PTHR12147:SF26">
    <property type="entry name" value="PEPTIDASE M28 DOMAIN-CONTAINING PROTEIN"/>
    <property type="match status" value="1"/>
</dbReference>
<evidence type="ECO:0000259" key="2">
    <source>
        <dbReference type="Pfam" id="PF04389"/>
    </source>
</evidence>
<dbReference type="Proteomes" id="UP001629244">
    <property type="component" value="Unassembled WGS sequence"/>
</dbReference>
<evidence type="ECO:0000313" key="3">
    <source>
        <dbReference type="EMBL" id="MFL9839646.1"/>
    </source>
</evidence>
<evidence type="ECO:0000256" key="1">
    <source>
        <dbReference type="SAM" id="SignalP"/>
    </source>
</evidence>